<dbReference type="AlphaFoldDB" id="A0A1Y3YNV4"/>
<evidence type="ECO:0000313" key="3">
    <source>
        <dbReference type="Proteomes" id="UP000195386"/>
    </source>
</evidence>
<protein>
    <recommendedName>
        <fullName evidence="4">Fimbrillin family protein</fullName>
    </recommendedName>
</protein>
<keyword evidence="1" id="KW-0732">Signal</keyword>
<name>A0A1Y3YNV4_9BACE</name>
<gene>
    <name evidence="2" type="ORF">B5F97_15410</name>
</gene>
<dbReference type="CDD" id="cd13120">
    <property type="entry name" value="BF2867_like_N"/>
    <property type="match status" value="1"/>
</dbReference>
<evidence type="ECO:0000313" key="2">
    <source>
        <dbReference type="EMBL" id="OUN99543.1"/>
    </source>
</evidence>
<sequence>MFNQLLTTIMKKNLWILAAALCMTACSQNEDIVIEQPVTDSDFESPDGQLVIQLGGVETRIGASTAVTRAPLDKLLDGTTATTNLGIFALATYDATTETPITEENRAEAWGGAPNYGILLNNIKAAVTPWTGGKTPNGVANQDVQKISLYSTDGATAGAVYYYPMQKKYDYTFYGYAPYQGNQTISATNPEITFATIDGSQDIIWQKSAAEPIPTNSIYLKKDVTNDTRLTGYKAQYIRQLKYHFELNQDAAAKLTDYPWIPNINFEHKLAQLRFSIIPAVDQSTEDQQSVLNMKVKDITIKSHGTVATLNILTGEVTFTNTEPLLMRGVSYDTGSNIVFGDAEADAAGIPVQTFDGNNYTLNGQTNATPWVQGYLMVKPDISEFKMDVTVIVPNAEGTPKELLVSDIPVTAPAPPADSGKTNPLFYAGYYYNVRIGIFATQEVNATATLGTWTSGGDPIDVPID</sequence>
<comment type="caution">
    <text evidence="2">The sequence shown here is derived from an EMBL/GenBank/DDBJ whole genome shotgun (WGS) entry which is preliminary data.</text>
</comment>
<evidence type="ECO:0000256" key="1">
    <source>
        <dbReference type="SAM" id="SignalP"/>
    </source>
</evidence>
<accession>A0A1Y3YNV4</accession>
<dbReference type="EMBL" id="NFII01000019">
    <property type="protein sequence ID" value="OUN99543.1"/>
    <property type="molecule type" value="Genomic_DNA"/>
</dbReference>
<proteinExistence type="predicted"/>
<reference evidence="3" key="1">
    <citation type="submission" date="2017-04" db="EMBL/GenBank/DDBJ databases">
        <title>Function of individual gut microbiota members based on whole genome sequencing of pure cultures obtained from chicken caecum.</title>
        <authorList>
            <person name="Medvecky M."/>
            <person name="Cejkova D."/>
            <person name="Polansky O."/>
            <person name="Karasova D."/>
            <person name="Kubasova T."/>
            <person name="Cizek A."/>
            <person name="Rychlik I."/>
        </authorList>
    </citation>
    <scope>NUCLEOTIDE SEQUENCE [LARGE SCALE GENOMIC DNA]</scope>
    <source>
        <strain evidence="3">An43</strain>
    </source>
</reference>
<dbReference type="Proteomes" id="UP000195386">
    <property type="component" value="Unassembled WGS sequence"/>
</dbReference>
<organism evidence="2 3">
    <name type="scientific">Bacteroides clarus</name>
    <dbReference type="NCBI Taxonomy" id="626929"/>
    <lineage>
        <taxon>Bacteria</taxon>
        <taxon>Pseudomonadati</taxon>
        <taxon>Bacteroidota</taxon>
        <taxon>Bacteroidia</taxon>
        <taxon>Bacteroidales</taxon>
        <taxon>Bacteroidaceae</taxon>
        <taxon>Bacteroides</taxon>
    </lineage>
</organism>
<evidence type="ECO:0008006" key="4">
    <source>
        <dbReference type="Google" id="ProtNLM"/>
    </source>
</evidence>
<feature type="chain" id="PRO_5012192722" description="Fimbrillin family protein" evidence="1">
    <location>
        <begin position="28"/>
        <end position="465"/>
    </location>
</feature>
<feature type="signal peptide" evidence="1">
    <location>
        <begin position="1"/>
        <end position="27"/>
    </location>
</feature>